<accession>A0A368PVN4</accession>
<name>A0A368PVN4_SETIT</name>
<reference evidence="1" key="2">
    <citation type="submission" date="2015-07" db="EMBL/GenBank/DDBJ databases">
        <authorList>
            <person name="Noorani M."/>
        </authorList>
    </citation>
    <scope>NUCLEOTIDE SEQUENCE</scope>
    <source>
        <strain evidence="1">Yugu1</strain>
    </source>
</reference>
<sequence>MMNNLHHDVFNLCVGKTASYCELFLGVNRKGFVGFVCGSGSLLDSVLEH</sequence>
<evidence type="ECO:0000313" key="1">
    <source>
        <dbReference type="EMBL" id="RCV09594.1"/>
    </source>
</evidence>
<protein>
    <submittedName>
        <fullName evidence="1">Uncharacterized protein</fullName>
    </submittedName>
</protein>
<reference evidence="1" key="1">
    <citation type="journal article" date="2012" name="Nat. Biotechnol.">
        <title>Reference genome sequence of the model plant Setaria.</title>
        <authorList>
            <person name="Bennetzen J.L."/>
            <person name="Schmutz J."/>
            <person name="Wang H."/>
            <person name="Percifield R."/>
            <person name="Hawkins J."/>
            <person name="Pontaroli A.C."/>
            <person name="Estep M."/>
            <person name="Feng L."/>
            <person name="Vaughn J.N."/>
            <person name="Grimwood J."/>
            <person name="Jenkins J."/>
            <person name="Barry K."/>
            <person name="Lindquist E."/>
            <person name="Hellsten U."/>
            <person name="Deshpande S."/>
            <person name="Wang X."/>
            <person name="Wu X."/>
            <person name="Mitros T."/>
            <person name="Triplett J."/>
            <person name="Yang X."/>
            <person name="Ye C.Y."/>
            <person name="Mauro-Herrera M."/>
            <person name="Wang L."/>
            <person name="Li P."/>
            <person name="Sharma M."/>
            <person name="Sharma R."/>
            <person name="Ronald P.C."/>
            <person name="Panaud O."/>
            <person name="Kellogg E.A."/>
            <person name="Brutnell T.P."/>
            <person name="Doust A.N."/>
            <person name="Tuskan G.A."/>
            <person name="Rokhsar D."/>
            <person name="Devos K.M."/>
        </authorList>
    </citation>
    <scope>NUCLEOTIDE SEQUENCE [LARGE SCALE GENOMIC DNA]</scope>
    <source>
        <strain evidence="1">Yugu1</strain>
    </source>
</reference>
<organism evidence="1">
    <name type="scientific">Setaria italica</name>
    <name type="common">Foxtail millet</name>
    <name type="synonym">Panicum italicum</name>
    <dbReference type="NCBI Taxonomy" id="4555"/>
    <lineage>
        <taxon>Eukaryota</taxon>
        <taxon>Viridiplantae</taxon>
        <taxon>Streptophyta</taxon>
        <taxon>Embryophyta</taxon>
        <taxon>Tracheophyta</taxon>
        <taxon>Spermatophyta</taxon>
        <taxon>Magnoliopsida</taxon>
        <taxon>Liliopsida</taxon>
        <taxon>Poales</taxon>
        <taxon>Poaceae</taxon>
        <taxon>PACMAD clade</taxon>
        <taxon>Panicoideae</taxon>
        <taxon>Panicodae</taxon>
        <taxon>Paniceae</taxon>
        <taxon>Cenchrinae</taxon>
        <taxon>Setaria</taxon>
    </lineage>
</organism>
<dbReference type="AlphaFoldDB" id="A0A368PVN4"/>
<gene>
    <name evidence="1" type="ORF">SETIT_2G042200v2</name>
</gene>
<proteinExistence type="predicted"/>
<dbReference type="EMBL" id="CM003529">
    <property type="protein sequence ID" value="RCV09594.1"/>
    <property type="molecule type" value="Genomic_DNA"/>
</dbReference>